<accession>A0A4R2N377</accession>
<sequence length="136" mass="16006">MNRRDLLLNEMGITQWQLRRPEVLKGAINLPISQHIQLIIIASTELDKTQPLLTDILRSINLSNNDCLITTFDFAPHLNVQHSVNYWLLTENQQKIDRTLPYCQQANAIWYSPNLENLKQSPQVKRQFWQQIQTQK</sequence>
<dbReference type="Proteomes" id="UP000294841">
    <property type="component" value="Unassembled WGS sequence"/>
</dbReference>
<dbReference type="Pfam" id="PF03603">
    <property type="entry name" value="DNA_III_psi"/>
    <property type="match status" value="1"/>
</dbReference>
<dbReference type="InterPro" id="IPR036654">
    <property type="entry name" value="DNA_pol_III_psi_sf"/>
</dbReference>
<evidence type="ECO:0000313" key="3">
    <source>
        <dbReference type="Proteomes" id="UP000294841"/>
    </source>
</evidence>
<keyword evidence="1" id="KW-0808">Transferase</keyword>
<dbReference type="GO" id="GO:0008408">
    <property type="term" value="F:3'-5' exonuclease activity"/>
    <property type="evidence" value="ECO:0007669"/>
    <property type="project" value="InterPro"/>
</dbReference>
<gene>
    <name evidence="2" type="ORF">EV697_101437</name>
</gene>
<protein>
    <recommendedName>
        <fullName evidence="1">DNA polymerase III subunit psi</fullName>
    </recommendedName>
</protein>
<dbReference type="AlphaFoldDB" id="A0A4R2N377"/>
<dbReference type="RefSeq" id="WP_132022049.1">
    <property type="nucleotide sequence ID" value="NZ_CP016605.1"/>
</dbReference>
<keyword evidence="1" id="KW-0239">DNA-directed DNA polymerase</keyword>
<keyword evidence="1" id="KW-0235">DNA replication</keyword>
<keyword evidence="1" id="KW-0548">Nucleotidyltransferase</keyword>
<dbReference type="Gene3D" id="3.40.50.10220">
    <property type="entry name" value="DNA polymerase III, psi subunit"/>
    <property type="match status" value="1"/>
</dbReference>
<dbReference type="GO" id="GO:0003887">
    <property type="term" value="F:DNA-directed DNA polymerase activity"/>
    <property type="evidence" value="ECO:0007669"/>
    <property type="project" value="UniProtKB-KW"/>
</dbReference>
<keyword evidence="3" id="KW-1185">Reference proteome</keyword>
<reference evidence="2 3" key="1">
    <citation type="submission" date="2019-03" db="EMBL/GenBank/DDBJ databases">
        <title>Genomic Encyclopedia of Type Strains, Phase IV (KMG-IV): sequencing the most valuable type-strain genomes for metagenomic binning, comparative biology and taxonomic classification.</title>
        <authorList>
            <person name="Goeker M."/>
        </authorList>
    </citation>
    <scope>NUCLEOTIDE SEQUENCE [LARGE SCALE GENOMIC DNA]</scope>
    <source>
        <strain evidence="2 3">DSM 28231</strain>
    </source>
</reference>
<dbReference type="OrthoDB" id="5682636at2"/>
<comment type="caution">
    <text evidence="2">The sequence shown here is derived from an EMBL/GenBank/DDBJ whole genome shotgun (WGS) entry which is preliminary data.</text>
</comment>
<dbReference type="InterPro" id="IPR004615">
    <property type="entry name" value="DNA_pol_III_psi"/>
</dbReference>
<proteinExistence type="predicted"/>
<name>A0A4R2N377_9PAST</name>
<evidence type="ECO:0000313" key="2">
    <source>
        <dbReference type="EMBL" id="TCP14297.1"/>
    </source>
</evidence>
<comment type="function">
    <text evidence="1">Part of the beta sliding clamp loading complex, which hydrolyzes ATP to load the beta clamp onto primed DNA to form the DNA replication pre-initiation complex. DNA polymerase III is a complex, multichain enzyme responsible for most of the replicative synthesis in bacteria. This DNA polymerase also exhibits 3' to 5' exonuclease activity.</text>
</comment>
<dbReference type="SUPFAM" id="SSF102220">
    <property type="entry name" value="DNA polymerase III psi subunit"/>
    <property type="match status" value="1"/>
</dbReference>
<organism evidence="2 3">
    <name type="scientific">Bisgaardia hudsonensis</name>
    <dbReference type="NCBI Taxonomy" id="109472"/>
    <lineage>
        <taxon>Bacteria</taxon>
        <taxon>Pseudomonadati</taxon>
        <taxon>Pseudomonadota</taxon>
        <taxon>Gammaproteobacteria</taxon>
        <taxon>Pasteurellales</taxon>
        <taxon>Pasteurellaceae</taxon>
        <taxon>Bisgaardia</taxon>
    </lineage>
</organism>
<dbReference type="PIRSF" id="PIRSF029225">
    <property type="entry name" value="DNA_pol_III_psi"/>
    <property type="match status" value="1"/>
</dbReference>
<dbReference type="GO" id="GO:0006260">
    <property type="term" value="P:DNA replication"/>
    <property type="evidence" value="ECO:0007669"/>
    <property type="project" value="UniProtKB-KW"/>
</dbReference>
<evidence type="ECO:0000256" key="1">
    <source>
        <dbReference type="PIRNR" id="PIRNR029225"/>
    </source>
</evidence>
<dbReference type="EMBL" id="SLXI01000001">
    <property type="protein sequence ID" value="TCP14297.1"/>
    <property type="molecule type" value="Genomic_DNA"/>
</dbReference>
<dbReference type="NCBIfam" id="NF005335">
    <property type="entry name" value="PRK06856.1-1"/>
    <property type="match status" value="1"/>
</dbReference>